<proteinExistence type="inferred from homology"/>
<evidence type="ECO:0000256" key="2">
    <source>
        <dbReference type="ARBA" id="ARBA00022490"/>
    </source>
</evidence>
<dbReference type="InterPro" id="IPR012337">
    <property type="entry name" value="RNaseH-like_sf"/>
</dbReference>
<keyword evidence="9" id="KW-0238">DNA-binding</keyword>
<keyword evidence="6" id="KW-0227">DNA damage</keyword>
<evidence type="ECO:0000256" key="4">
    <source>
        <dbReference type="ARBA" id="ARBA00022723"/>
    </source>
</evidence>
<dbReference type="GO" id="GO:0004520">
    <property type="term" value="F:DNA endonuclease activity"/>
    <property type="evidence" value="ECO:0007669"/>
    <property type="project" value="InterPro"/>
</dbReference>
<keyword evidence="13" id="KW-1185">Reference proteome</keyword>
<dbReference type="HOGENOM" id="CLU_3097614_0_0_0"/>
<dbReference type="GO" id="GO:0016787">
    <property type="term" value="F:hydrolase activity"/>
    <property type="evidence" value="ECO:0007669"/>
    <property type="project" value="UniProtKB-KW"/>
</dbReference>
<sequence>MRVIGIDPGTAIVGYGIIDYDKNKYSVVDYGVILTSKDFNTEERLEVIYNNMDKILKKI</sequence>
<dbReference type="Gene3D" id="3.30.420.10">
    <property type="entry name" value="Ribonuclease H-like superfamily/Ribonuclease H"/>
    <property type="match status" value="1"/>
</dbReference>
<organism evidence="12 13">
    <name type="scientific">Fusobacterium animalis ATCC 51191</name>
    <dbReference type="NCBI Taxonomy" id="997347"/>
    <lineage>
        <taxon>Bacteria</taxon>
        <taxon>Fusobacteriati</taxon>
        <taxon>Fusobacteriota</taxon>
        <taxon>Fusobacteriia</taxon>
        <taxon>Fusobacteriales</taxon>
        <taxon>Fusobacteriaceae</taxon>
        <taxon>Fusobacterium</taxon>
    </lineage>
</organism>
<name>F9EN02_9FUSO</name>
<reference evidence="12 13" key="1">
    <citation type="submission" date="2011-05" db="EMBL/GenBank/DDBJ databases">
        <authorList>
            <person name="Muzny D."/>
            <person name="Qin X."/>
            <person name="Deng J."/>
            <person name="Jiang H."/>
            <person name="Liu Y."/>
            <person name="Qu J."/>
            <person name="Song X.-Z."/>
            <person name="Zhang L."/>
            <person name="Thornton R."/>
            <person name="Coyle M."/>
            <person name="Francisco L."/>
            <person name="Jackson L."/>
            <person name="Javaid M."/>
            <person name="Korchina V."/>
            <person name="Kovar C."/>
            <person name="Mata R."/>
            <person name="Mathew T."/>
            <person name="Ngo R."/>
            <person name="Nguyen L."/>
            <person name="Nguyen N."/>
            <person name="Okwuonu G."/>
            <person name="Ongeri F."/>
            <person name="Pham C."/>
            <person name="Simmons D."/>
            <person name="Wilczek-Boney K."/>
            <person name="Hale W."/>
            <person name="Jakkamsetti A."/>
            <person name="Pham P."/>
            <person name="Ruth R."/>
            <person name="San Lucas F."/>
            <person name="Warren J."/>
            <person name="Zhang J."/>
            <person name="Zhao Z."/>
            <person name="Zhou C."/>
            <person name="Zhu D."/>
            <person name="Lee S."/>
            <person name="Bess C."/>
            <person name="Blankenburg K."/>
            <person name="Forbes L."/>
            <person name="Fu Q."/>
            <person name="Gubbala S."/>
            <person name="Hirani K."/>
            <person name="Jayaseelan J.C."/>
            <person name="Lara F."/>
            <person name="Munidasa M."/>
            <person name="Palculict T."/>
            <person name="Patil S."/>
            <person name="Pu L.-L."/>
            <person name="Saada N."/>
            <person name="Tang L."/>
            <person name="Weissenberger G."/>
            <person name="Zhu Y."/>
            <person name="Hemphill L."/>
            <person name="Shang Y."/>
            <person name="Youmans B."/>
            <person name="Ayvaz T."/>
            <person name="Ross M."/>
            <person name="Santibanez J."/>
            <person name="Aqrawi P."/>
            <person name="Gross S."/>
            <person name="Joshi V."/>
            <person name="Fowler G."/>
            <person name="Nazareth L."/>
            <person name="Reid J."/>
            <person name="Worley K."/>
            <person name="Petrosino J."/>
            <person name="Highlander S."/>
            <person name="Gibbs R."/>
        </authorList>
    </citation>
    <scope>NUCLEOTIDE SEQUENCE [LARGE SCALE GENOMIC DNA]</scope>
    <source>
        <strain evidence="12 13">ATCC 51191</strain>
    </source>
</reference>
<dbReference type="PANTHER" id="PTHR30194">
    <property type="entry name" value="CROSSOVER JUNCTION ENDODEOXYRIBONUCLEASE RUVC"/>
    <property type="match status" value="1"/>
</dbReference>
<dbReference type="PANTHER" id="PTHR30194:SF3">
    <property type="entry name" value="CROSSOVER JUNCTION ENDODEOXYRIBONUCLEASE RUVC"/>
    <property type="match status" value="1"/>
</dbReference>
<evidence type="ECO:0000256" key="11">
    <source>
        <dbReference type="ARBA" id="ARBA00023204"/>
    </source>
</evidence>
<dbReference type="GO" id="GO:0003677">
    <property type="term" value="F:DNA binding"/>
    <property type="evidence" value="ECO:0007669"/>
    <property type="project" value="UniProtKB-KW"/>
</dbReference>
<keyword evidence="11" id="KW-0234">DNA repair</keyword>
<protein>
    <submittedName>
        <fullName evidence="12">Crossover junction endodeoxyribonuclease RuvC</fullName>
        <ecNumber evidence="12">3.1.22.4</ecNumber>
    </submittedName>
</protein>
<keyword evidence="4" id="KW-0479">Metal-binding</keyword>
<evidence type="ECO:0000256" key="5">
    <source>
        <dbReference type="ARBA" id="ARBA00022759"/>
    </source>
</evidence>
<dbReference type="Proteomes" id="UP000005392">
    <property type="component" value="Unassembled WGS sequence"/>
</dbReference>
<evidence type="ECO:0000256" key="6">
    <source>
        <dbReference type="ARBA" id="ARBA00022763"/>
    </source>
</evidence>
<evidence type="ECO:0000256" key="3">
    <source>
        <dbReference type="ARBA" id="ARBA00022722"/>
    </source>
</evidence>
<dbReference type="AlphaFoldDB" id="F9EN02"/>
<evidence type="ECO:0000256" key="7">
    <source>
        <dbReference type="ARBA" id="ARBA00022801"/>
    </source>
</evidence>
<evidence type="ECO:0000313" key="12">
    <source>
        <dbReference type="EMBL" id="EGQ79682.1"/>
    </source>
</evidence>
<evidence type="ECO:0000256" key="9">
    <source>
        <dbReference type="ARBA" id="ARBA00023125"/>
    </source>
</evidence>
<dbReference type="EMBL" id="AFQD01000211">
    <property type="protein sequence ID" value="EGQ79682.1"/>
    <property type="molecule type" value="Genomic_DNA"/>
</dbReference>
<evidence type="ECO:0000256" key="10">
    <source>
        <dbReference type="ARBA" id="ARBA00023172"/>
    </source>
</evidence>
<keyword evidence="8" id="KW-0460">Magnesium</keyword>
<dbReference type="PATRIC" id="fig|997347.4.peg.1219"/>
<comment type="similarity">
    <text evidence="1">Belongs to the RuvC family.</text>
</comment>
<dbReference type="EC" id="3.1.22.4" evidence="12"/>
<evidence type="ECO:0000256" key="1">
    <source>
        <dbReference type="ARBA" id="ARBA00009518"/>
    </source>
</evidence>
<keyword evidence="3" id="KW-0540">Nuclease</keyword>
<evidence type="ECO:0000313" key="13">
    <source>
        <dbReference type="Proteomes" id="UP000005392"/>
    </source>
</evidence>
<gene>
    <name evidence="12" type="ORF">HMPREF9094_1307</name>
</gene>
<dbReference type="GO" id="GO:0006310">
    <property type="term" value="P:DNA recombination"/>
    <property type="evidence" value="ECO:0007669"/>
    <property type="project" value="UniProtKB-KW"/>
</dbReference>
<dbReference type="Pfam" id="PF02075">
    <property type="entry name" value="RuvC"/>
    <property type="match status" value="1"/>
</dbReference>
<keyword evidence="7 12" id="KW-0378">Hydrolase</keyword>
<keyword evidence="5" id="KW-0255">Endonuclease</keyword>
<keyword evidence="2" id="KW-0963">Cytoplasm</keyword>
<dbReference type="GO" id="GO:0006281">
    <property type="term" value="P:DNA repair"/>
    <property type="evidence" value="ECO:0007669"/>
    <property type="project" value="UniProtKB-KW"/>
</dbReference>
<evidence type="ECO:0000256" key="8">
    <source>
        <dbReference type="ARBA" id="ARBA00022842"/>
    </source>
</evidence>
<keyword evidence="10" id="KW-0233">DNA recombination</keyword>
<dbReference type="InterPro" id="IPR036397">
    <property type="entry name" value="RNaseH_sf"/>
</dbReference>
<dbReference type="SUPFAM" id="SSF53098">
    <property type="entry name" value="Ribonuclease H-like"/>
    <property type="match status" value="1"/>
</dbReference>
<accession>F9EN02</accession>
<comment type="caution">
    <text evidence="12">The sequence shown here is derived from an EMBL/GenBank/DDBJ whole genome shotgun (WGS) entry which is preliminary data.</text>
</comment>
<dbReference type="GO" id="GO:0046872">
    <property type="term" value="F:metal ion binding"/>
    <property type="evidence" value="ECO:0007669"/>
    <property type="project" value="UniProtKB-KW"/>
</dbReference>
<dbReference type="InterPro" id="IPR002176">
    <property type="entry name" value="X-over_junc_endoDNase_RuvC"/>
</dbReference>